<evidence type="ECO:0000313" key="3">
    <source>
        <dbReference type="Proteomes" id="UP000216429"/>
    </source>
</evidence>
<dbReference type="EMBL" id="NEVU01000001">
    <property type="protein sequence ID" value="OZI77172.1"/>
    <property type="molecule type" value="Genomic_DNA"/>
</dbReference>
<keyword evidence="1" id="KW-0812">Transmembrane</keyword>
<dbReference type="InterPro" id="IPR021344">
    <property type="entry name" value="DUF2970"/>
</dbReference>
<proteinExistence type="predicted"/>
<dbReference type="Proteomes" id="UP000216429">
    <property type="component" value="Unassembled WGS sequence"/>
</dbReference>
<reference evidence="3" key="1">
    <citation type="submission" date="2017-05" db="EMBL/GenBank/DDBJ databases">
        <title>Complete and WGS of Bordetella genogroups.</title>
        <authorList>
            <person name="Spilker T."/>
            <person name="Lipuma J."/>
        </authorList>
    </citation>
    <scope>NUCLEOTIDE SEQUENCE [LARGE SCALE GENOMIC DNA]</scope>
    <source>
        <strain evidence="3">AU6712</strain>
    </source>
</reference>
<dbReference type="OrthoDB" id="8657357at2"/>
<gene>
    <name evidence="2" type="ORF">CAL22_01045</name>
</gene>
<dbReference type="Pfam" id="PF11174">
    <property type="entry name" value="DUF2970"/>
    <property type="match status" value="1"/>
</dbReference>
<organism evidence="2 3">
    <name type="scientific">Bordetella genomosp. 12</name>
    <dbReference type="NCBI Taxonomy" id="463035"/>
    <lineage>
        <taxon>Bacteria</taxon>
        <taxon>Pseudomonadati</taxon>
        <taxon>Pseudomonadota</taxon>
        <taxon>Betaproteobacteria</taxon>
        <taxon>Burkholderiales</taxon>
        <taxon>Alcaligenaceae</taxon>
        <taxon>Bordetella</taxon>
    </lineage>
</organism>
<comment type="caution">
    <text evidence="2">The sequence shown here is derived from an EMBL/GenBank/DDBJ whole genome shotgun (WGS) entry which is preliminary data.</text>
</comment>
<dbReference type="AlphaFoldDB" id="A0A261VUK7"/>
<accession>A0A261VUK7</accession>
<protein>
    <recommendedName>
        <fullName evidence="4">DUF2970 domain-containing protein</fullName>
    </recommendedName>
</protein>
<keyword evidence="3" id="KW-1185">Reference proteome</keyword>
<name>A0A261VUK7_9BORD</name>
<feature type="transmembrane region" description="Helical" evidence="1">
    <location>
        <begin position="45"/>
        <end position="70"/>
    </location>
</feature>
<keyword evidence="1" id="KW-1133">Transmembrane helix</keyword>
<evidence type="ECO:0008006" key="4">
    <source>
        <dbReference type="Google" id="ProtNLM"/>
    </source>
</evidence>
<keyword evidence="1" id="KW-0472">Membrane</keyword>
<dbReference type="RefSeq" id="WP_094809635.1">
    <property type="nucleotide sequence ID" value="NZ_NEVU01000001.1"/>
</dbReference>
<sequence>MSEDLHQSAQRKLSFLQTLKAVAWAFFGVRKGAGYRQDIAQLNPVHVILAGLLGAVLFVVVLVMIVRWAVASLT</sequence>
<evidence type="ECO:0000313" key="2">
    <source>
        <dbReference type="EMBL" id="OZI77172.1"/>
    </source>
</evidence>
<evidence type="ECO:0000256" key="1">
    <source>
        <dbReference type="SAM" id="Phobius"/>
    </source>
</evidence>